<protein>
    <submittedName>
        <fullName evidence="3">Adenylyl-sulfate kinase</fullName>
    </submittedName>
</protein>
<evidence type="ECO:0000256" key="1">
    <source>
        <dbReference type="ARBA" id="ARBA00022679"/>
    </source>
</evidence>
<dbReference type="SUPFAM" id="SSF52540">
    <property type="entry name" value="P-loop containing nucleoside triphosphate hydrolases"/>
    <property type="match status" value="1"/>
</dbReference>
<dbReference type="GO" id="GO:0010134">
    <property type="term" value="P:sulfate assimilation via adenylyl sulfate reduction"/>
    <property type="evidence" value="ECO:0007669"/>
    <property type="project" value="TreeGrafter"/>
</dbReference>
<proteinExistence type="predicted"/>
<sequence length="181" mass="20629">MKQLVENDRGLVIWLCGLAGSGKSTLGRALSQKLKEKIPNVVYLDGDELRDLLGHYSYDREGRIEVALKRSQFAKFLSDQGQVVVVTTISLFNEVYKYNRQTLQNYLEVYIECDLKELKRRDQKGLYSKALCGEISNVVGVDLAYEVPNADVIIDNSLQNELDKKIEKILENVEINWNVKG</sequence>
<keyword evidence="1" id="KW-0808">Transferase</keyword>
<evidence type="ECO:0000313" key="4">
    <source>
        <dbReference type="Proteomes" id="UP000249746"/>
    </source>
</evidence>
<dbReference type="InterPro" id="IPR050512">
    <property type="entry name" value="Sulf_AdTrans/APS_kinase"/>
</dbReference>
<keyword evidence="4" id="KW-1185">Reference proteome</keyword>
<dbReference type="GO" id="GO:0019379">
    <property type="term" value="P:sulfate assimilation, phosphoadenylyl sulfate reduction by phosphoadenylyl-sulfate reductase (thioredoxin)"/>
    <property type="evidence" value="ECO:0007669"/>
    <property type="project" value="TreeGrafter"/>
</dbReference>
<feature type="domain" description="APS kinase" evidence="2">
    <location>
        <begin position="9"/>
        <end position="154"/>
    </location>
</feature>
<organism evidence="3 4">
    <name type="scientific">Helicobacter valdiviensis</name>
    <dbReference type="NCBI Taxonomy" id="1458358"/>
    <lineage>
        <taxon>Bacteria</taxon>
        <taxon>Pseudomonadati</taxon>
        <taxon>Campylobacterota</taxon>
        <taxon>Epsilonproteobacteria</taxon>
        <taxon>Campylobacterales</taxon>
        <taxon>Helicobacteraceae</taxon>
        <taxon>Helicobacter</taxon>
    </lineage>
</organism>
<dbReference type="Pfam" id="PF01583">
    <property type="entry name" value="APS_kinase"/>
    <property type="match status" value="1"/>
</dbReference>
<dbReference type="EMBL" id="NBIU01000014">
    <property type="protein sequence ID" value="PZT48048.1"/>
    <property type="molecule type" value="Genomic_DNA"/>
</dbReference>
<keyword evidence="3" id="KW-0418">Kinase</keyword>
<evidence type="ECO:0000313" key="3">
    <source>
        <dbReference type="EMBL" id="PZT48048.1"/>
    </source>
</evidence>
<dbReference type="NCBIfam" id="NF004041">
    <property type="entry name" value="PRK05541.1"/>
    <property type="match status" value="1"/>
</dbReference>
<dbReference type="AlphaFoldDB" id="A0A2W6MXU2"/>
<gene>
    <name evidence="3" type="ORF">B6S12_05725</name>
</gene>
<dbReference type="PANTHER" id="PTHR42700:SF1">
    <property type="entry name" value="SULFATE ADENYLYLTRANSFERASE"/>
    <property type="match status" value="1"/>
</dbReference>
<dbReference type="CDD" id="cd02027">
    <property type="entry name" value="APSK"/>
    <property type="match status" value="1"/>
</dbReference>
<accession>A0A2W6MXU2</accession>
<dbReference type="InterPro" id="IPR059117">
    <property type="entry name" value="APS_kinase_dom"/>
</dbReference>
<dbReference type="OrthoDB" id="9804504at2"/>
<dbReference type="PRINTS" id="PR01100">
    <property type="entry name" value="SHIKIMTKNASE"/>
</dbReference>
<dbReference type="GO" id="GO:0004020">
    <property type="term" value="F:adenylylsulfate kinase activity"/>
    <property type="evidence" value="ECO:0007669"/>
    <property type="project" value="InterPro"/>
</dbReference>
<reference evidence="3 4" key="1">
    <citation type="submission" date="2017-03" db="EMBL/GenBank/DDBJ databases">
        <title>Genomic and clinical evidence uncovers the enterohepatic species Helicobacter valdiviensis as a potential human intestinal pathogen.</title>
        <authorList>
            <person name="Fresia P."/>
            <person name="Jara R."/>
            <person name="Sierra R."/>
            <person name="Ferres I."/>
            <person name="Greif G."/>
            <person name="Iraola G."/>
            <person name="Collado L."/>
        </authorList>
    </citation>
    <scope>NUCLEOTIDE SEQUENCE [LARGE SCALE GENOMIC DNA]</scope>
    <source>
        <strain evidence="3 4">WBE14</strain>
    </source>
</reference>
<evidence type="ECO:0000259" key="2">
    <source>
        <dbReference type="Pfam" id="PF01583"/>
    </source>
</evidence>
<dbReference type="Proteomes" id="UP000249746">
    <property type="component" value="Unassembled WGS sequence"/>
</dbReference>
<dbReference type="GO" id="GO:0005524">
    <property type="term" value="F:ATP binding"/>
    <property type="evidence" value="ECO:0007669"/>
    <property type="project" value="InterPro"/>
</dbReference>
<dbReference type="Gene3D" id="3.40.50.300">
    <property type="entry name" value="P-loop containing nucleotide triphosphate hydrolases"/>
    <property type="match status" value="1"/>
</dbReference>
<dbReference type="GO" id="GO:0004781">
    <property type="term" value="F:sulfate adenylyltransferase (ATP) activity"/>
    <property type="evidence" value="ECO:0007669"/>
    <property type="project" value="TreeGrafter"/>
</dbReference>
<dbReference type="RefSeq" id="WP_111229853.1">
    <property type="nucleotide sequence ID" value="NZ_NBIU01000014.1"/>
</dbReference>
<dbReference type="InterPro" id="IPR027417">
    <property type="entry name" value="P-loop_NTPase"/>
</dbReference>
<name>A0A2W6MXU2_9HELI</name>
<dbReference type="GO" id="GO:0005737">
    <property type="term" value="C:cytoplasm"/>
    <property type="evidence" value="ECO:0007669"/>
    <property type="project" value="TreeGrafter"/>
</dbReference>
<dbReference type="PANTHER" id="PTHR42700">
    <property type="entry name" value="SULFATE ADENYLYLTRANSFERASE"/>
    <property type="match status" value="1"/>
</dbReference>
<comment type="caution">
    <text evidence="3">The sequence shown here is derived from an EMBL/GenBank/DDBJ whole genome shotgun (WGS) entry which is preliminary data.</text>
</comment>